<dbReference type="SMART" id="SM00715">
    <property type="entry name" value="LA"/>
    <property type="match status" value="1"/>
</dbReference>
<evidence type="ECO:0000256" key="2">
    <source>
        <dbReference type="ARBA" id="ARBA00022884"/>
    </source>
</evidence>
<evidence type="ECO:0000256" key="4">
    <source>
        <dbReference type="PROSITE-ProRule" id="PRU00332"/>
    </source>
</evidence>
<feature type="region of interest" description="Disordered" evidence="5">
    <location>
        <begin position="316"/>
        <end position="438"/>
    </location>
</feature>
<feature type="compositionally biased region" description="Basic residues" evidence="5">
    <location>
        <begin position="353"/>
        <end position="363"/>
    </location>
</feature>
<dbReference type="OrthoDB" id="435402at2759"/>
<dbReference type="PANTHER" id="PTHR22792">
    <property type="entry name" value="LUPUS LA PROTEIN-RELATED"/>
    <property type="match status" value="1"/>
</dbReference>
<evidence type="ECO:0000259" key="7">
    <source>
        <dbReference type="PROSITE" id="PS51938"/>
    </source>
</evidence>
<feature type="region of interest" description="Disordered" evidence="5">
    <location>
        <begin position="64"/>
        <end position="88"/>
    </location>
</feature>
<dbReference type="Proteomes" id="UP000747542">
    <property type="component" value="Unassembled WGS sequence"/>
</dbReference>
<feature type="domain" description="HTH La-type RNA-binding" evidence="6">
    <location>
        <begin position="127"/>
        <end position="218"/>
    </location>
</feature>
<reference evidence="8" key="1">
    <citation type="journal article" date="2021" name="Sci. Adv.">
        <title>The American lobster genome reveals insights on longevity, neural, and immune adaptations.</title>
        <authorList>
            <person name="Polinski J.M."/>
            <person name="Zimin A.V."/>
            <person name="Clark K.F."/>
            <person name="Kohn A.B."/>
            <person name="Sadowski N."/>
            <person name="Timp W."/>
            <person name="Ptitsyn A."/>
            <person name="Khanna P."/>
            <person name="Romanova D.Y."/>
            <person name="Williams P."/>
            <person name="Greenwood S.J."/>
            <person name="Moroz L.L."/>
            <person name="Walt D.R."/>
            <person name="Bodnar A.G."/>
        </authorList>
    </citation>
    <scope>NUCLEOTIDE SEQUENCE</scope>
    <source>
        <strain evidence="8">GMGI-L3</strain>
    </source>
</reference>
<comment type="subcellular location">
    <subcellularLocation>
        <location evidence="1">Nucleus</location>
    </subcellularLocation>
</comment>
<evidence type="ECO:0000256" key="3">
    <source>
        <dbReference type="ARBA" id="ARBA00023242"/>
    </source>
</evidence>
<organism evidence="8 9">
    <name type="scientific">Homarus americanus</name>
    <name type="common">American lobster</name>
    <dbReference type="NCBI Taxonomy" id="6706"/>
    <lineage>
        <taxon>Eukaryota</taxon>
        <taxon>Metazoa</taxon>
        <taxon>Ecdysozoa</taxon>
        <taxon>Arthropoda</taxon>
        <taxon>Crustacea</taxon>
        <taxon>Multicrustacea</taxon>
        <taxon>Malacostraca</taxon>
        <taxon>Eumalacostraca</taxon>
        <taxon>Eucarida</taxon>
        <taxon>Decapoda</taxon>
        <taxon>Pleocyemata</taxon>
        <taxon>Astacidea</taxon>
        <taxon>Nephropoidea</taxon>
        <taxon>Nephropidae</taxon>
        <taxon>Homarus</taxon>
    </lineage>
</organism>
<dbReference type="PROSITE" id="PS50961">
    <property type="entry name" value="HTH_LA"/>
    <property type="match status" value="1"/>
</dbReference>
<dbReference type="GO" id="GO:0003729">
    <property type="term" value="F:mRNA binding"/>
    <property type="evidence" value="ECO:0007669"/>
    <property type="project" value="TreeGrafter"/>
</dbReference>
<dbReference type="InterPro" id="IPR045180">
    <property type="entry name" value="La_dom_prot"/>
</dbReference>
<keyword evidence="9" id="KW-1185">Reference proteome</keyword>
<keyword evidence="2 4" id="KW-0694">RNA-binding</keyword>
<protein>
    <submittedName>
        <fullName evidence="8">La-related protein 6-like 2</fullName>
    </submittedName>
</protein>
<evidence type="ECO:0000256" key="5">
    <source>
        <dbReference type="SAM" id="MobiDB-lite"/>
    </source>
</evidence>
<dbReference type="InterPro" id="IPR006630">
    <property type="entry name" value="La_HTH"/>
</dbReference>
<dbReference type="PROSITE" id="PS51938">
    <property type="entry name" value="SUZ_C"/>
    <property type="match status" value="1"/>
</dbReference>
<evidence type="ECO:0000313" key="9">
    <source>
        <dbReference type="Proteomes" id="UP000747542"/>
    </source>
</evidence>
<evidence type="ECO:0000259" key="6">
    <source>
        <dbReference type="PROSITE" id="PS50961"/>
    </source>
</evidence>
<evidence type="ECO:0000256" key="1">
    <source>
        <dbReference type="ARBA" id="ARBA00004123"/>
    </source>
</evidence>
<feature type="compositionally biased region" description="Low complexity" evidence="5">
    <location>
        <begin position="367"/>
        <end position="387"/>
    </location>
</feature>
<evidence type="ECO:0000313" key="8">
    <source>
        <dbReference type="EMBL" id="KAG7170894.1"/>
    </source>
</evidence>
<accession>A0A8J5KEU4</accession>
<sequence length="461" mass="49984">MAPTALAVMAKPVVAWQGDSIHGGRPHSQGKRQNKSCKTLTKATIMSDADTEGSSGAWRNVSITSSERDGPHIAVHSTSEDKDNDGTSATSIHSLLMVSGQHSLTTTDIGSDYTSEGGESNHEVGPQPLTPQLVAALVKQLEDYFSDDGLAKDLFLLKHVKRHRDGFVSLKLLSGYKNVKKISRDWRTLAAALRSSTTLQVNDEGTKVKRRAPLPPTLLYDAPSSRAIVAVNVPAHQATMAGLAVLFGTYGTVASLHVVRPKPGGGVPPELQTLVSRVPKIATTTCAVVEYEDVWGAARALQELINPPMTLHVLRRSRRPSPNSSRNSLTPTPTPKGRMRGENGVSAEELRQRLKCSRSKLRHIHNESSTSEGEDSGSSQSWWRQGSPHLTPQPPLRPTCHALNGCSMSTPSSPASYRRTQHHLPVTRHPRGPDGTRGFSRVRTLAGLGLLFHPSFHQSQF</sequence>
<gene>
    <name evidence="8" type="primary">Larp6-L2</name>
    <name evidence="8" type="ORF">Hamer_G012463</name>
</gene>
<dbReference type="Pfam" id="PF12901">
    <property type="entry name" value="SUZ-C"/>
    <property type="match status" value="1"/>
</dbReference>
<feature type="compositionally biased region" description="Polar residues" evidence="5">
    <location>
        <begin position="406"/>
        <end position="415"/>
    </location>
</feature>
<feature type="domain" description="SUZ-C" evidence="7">
    <location>
        <begin position="396"/>
        <end position="443"/>
    </location>
</feature>
<proteinExistence type="predicted"/>
<dbReference type="GO" id="GO:0005634">
    <property type="term" value="C:nucleus"/>
    <property type="evidence" value="ECO:0007669"/>
    <property type="project" value="UniProtKB-SubCell"/>
</dbReference>
<dbReference type="PANTHER" id="PTHR22792:SF140">
    <property type="entry name" value="ACHILLES, ISOFORM A"/>
    <property type="match status" value="1"/>
</dbReference>
<dbReference type="AlphaFoldDB" id="A0A8J5KEU4"/>
<feature type="compositionally biased region" description="Basic residues" evidence="5">
    <location>
        <begin position="419"/>
        <end position="430"/>
    </location>
</feature>
<name>A0A8J5KEU4_HOMAM</name>
<dbReference type="InterPro" id="IPR024642">
    <property type="entry name" value="SUZ-C"/>
</dbReference>
<comment type="caution">
    <text evidence="8">The sequence shown here is derived from an EMBL/GenBank/DDBJ whole genome shotgun (WGS) entry which is preliminary data.</text>
</comment>
<keyword evidence="3" id="KW-0539">Nucleus</keyword>
<dbReference type="FunFam" id="1.10.10.10:FF:000158">
    <property type="entry name" value="La ribonucleoprotein domain family member 7"/>
    <property type="match status" value="1"/>
</dbReference>
<dbReference type="EMBL" id="JAHLQT010013238">
    <property type="protein sequence ID" value="KAG7170894.1"/>
    <property type="molecule type" value="Genomic_DNA"/>
</dbReference>
<feature type="compositionally biased region" description="Low complexity" evidence="5">
    <location>
        <begin position="320"/>
        <end position="331"/>
    </location>
</feature>
<dbReference type="Pfam" id="PF05383">
    <property type="entry name" value="La"/>
    <property type="match status" value="1"/>
</dbReference>